<feature type="non-terminal residue" evidence="7">
    <location>
        <position position="1"/>
    </location>
</feature>
<dbReference type="GO" id="GO:0031267">
    <property type="term" value="F:small GTPase binding"/>
    <property type="evidence" value="ECO:0007669"/>
    <property type="project" value="InterPro"/>
</dbReference>
<protein>
    <recommendedName>
        <fullName evidence="9">Diaphanous</fullName>
    </recommendedName>
</protein>
<dbReference type="Gene3D" id="1.20.58.2220">
    <property type="entry name" value="Formin, FH2 domain"/>
    <property type="match status" value="1"/>
</dbReference>
<dbReference type="SMART" id="SM01140">
    <property type="entry name" value="Drf_GBD"/>
    <property type="match status" value="1"/>
</dbReference>
<feature type="compositionally biased region" description="Basic and acidic residues" evidence="4">
    <location>
        <begin position="664"/>
        <end position="675"/>
    </location>
</feature>
<evidence type="ECO:0000259" key="5">
    <source>
        <dbReference type="PROSITE" id="PS51232"/>
    </source>
</evidence>
<feature type="region of interest" description="Disordered" evidence="4">
    <location>
        <begin position="654"/>
        <end position="675"/>
    </location>
</feature>
<dbReference type="InterPro" id="IPR042201">
    <property type="entry name" value="FH2_Formin_sf"/>
</dbReference>
<dbReference type="SUPFAM" id="SSF101447">
    <property type="entry name" value="Formin homology 2 domain (FH2 domain)"/>
    <property type="match status" value="1"/>
</dbReference>
<dbReference type="Gene3D" id="1.25.10.10">
    <property type="entry name" value="Leucine-rich Repeat Variant"/>
    <property type="match status" value="1"/>
</dbReference>
<name>A0AA88LGJ5_ARTSF</name>
<dbReference type="InterPro" id="IPR014768">
    <property type="entry name" value="GBD/FH3_dom"/>
</dbReference>
<dbReference type="Gene3D" id="1.10.20.40">
    <property type="entry name" value="Formin, diaphanous GTPase-binding domain"/>
    <property type="match status" value="1"/>
</dbReference>
<gene>
    <name evidence="7" type="ORF">QYM36_004609</name>
</gene>
<dbReference type="Gene3D" id="1.10.238.150">
    <property type="entry name" value="Formin, FH3 diaphanous domain"/>
    <property type="match status" value="1"/>
</dbReference>
<accession>A0AA88LGJ5</accession>
<dbReference type="AlphaFoldDB" id="A0AA88LGJ5"/>
<comment type="similarity">
    <text evidence="1">Belongs to the formin homology family. Diaphanous subfamily.</text>
</comment>
<evidence type="ECO:0000313" key="8">
    <source>
        <dbReference type="Proteomes" id="UP001187531"/>
    </source>
</evidence>
<evidence type="ECO:0000256" key="4">
    <source>
        <dbReference type="SAM" id="MobiDB-lite"/>
    </source>
</evidence>
<dbReference type="InterPro" id="IPR051412">
    <property type="entry name" value="Formin_Homology_Diaphanous_sf"/>
</dbReference>
<reference evidence="7" key="1">
    <citation type="submission" date="2023-07" db="EMBL/GenBank/DDBJ databases">
        <title>Chromosome-level genome assembly of Artemia franciscana.</title>
        <authorList>
            <person name="Jo E."/>
        </authorList>
    </citation>
    <scope>NUCLEOTIDE SEQUENCE</scope>
    <source>
        <tissue evidence="7">Whole body</tissue>
    </source>
</reference>
<dbReference type="GO" id="GO:0030041">
    <property type="term" value="P:actin filament polymerization"/>
    <property type="evidence" value="ECO:0007669"/>
    <property type="project" value="TreeGrafter"/>
</dbReference>
<dbReference type="Pfam" id="PF06371">
    <property type="entry name" value="Drf_GBD"/>
    <property type="match status" value="1"/>
</dbReference>
<dbReference type="InterPro" id="IPR015425">
    <property type="entry name" value="FH2_Formin"/>
</dbReference>
<dbReference type="Proteomes" id="UP001187531">
    <property type="component" value="Unassembled WGS sequence"/>
</dbReference>
<dbReference type="PANTHER" id="PTHR45691:SF6">
    <property type="entry name" value="PROTEIN DIAPHANOUS"/>
    <property type="match status" value="1"/>
</dbReference>
<dbReference type="Pfam" id="PF06367">
    <property type="entry name" value="Drf_FH3"/>
    <property type="match status" value="1"/>
</dbReference>
<evidence type="ECO:0000259" key="6">
    <source>
        <dbReference type="PROSITE" id="PS51444"/>
    </source>
</evidence>
<feature type="domain" description="FH2" evidence="6">
    <location>
        <begin position="605"/>
        <end position="845"/>
    </location>
</feature>
<dbReference type="SUPFAM" id="SSF48371">
    <property type="entry name" value="ARM repeat"/>
    <property type="match status" value="1"/>
</dbReference>
<feature type="region of interest" description="Disordered" evidence="4">
    <location>
        <begin position="493"/>
        <end position="589"/>
    </location>
</feature>
<dbReference type="PROSITE" id="PS51232">
    <property type="entry name" value="GBD_FH3"/>
    <property type="match status" value="1"/>
</dbReference>
<keyword evidence="8" id="KW-1185">Reference proteome</keyword>
<evidence type="ECO:0000256" key="2">
    <source>
        <dbReference type="ARBA" id="ARBA00023054"/>
    </source>
</evidence>
<dbReference type="InterPro" id="IPR011989">
    <property type="entry name" value="ARM-like"/>
</dbReference>
<keyword evidence="2 3" id="KW-0175">Coiled coil</keyword>
<dbReference type="InterPro" id="IPR010472">
    <property type="entry name" value="FH3_dom"/>
</dbReference>
<dbReference type="PROSITE" id="PS51444">
    <property type="entry name" value="FH2"/>
    <property type="match status" value="1"/>
</dbReference>
<feature type="compositionally biased region" description="Pro residues" evidence="4">
    <location>
        <begin position="525"/>
        <end position="589"/>
    </location>
</feature>
<feature type="coiled-coil region" evidence="3">
    <location>
        <begin position="445"/>
        <end position="479"/>
    </location>
</feature>
<dbReference type="GO" id="GO:0005884">
    <property type="term" value="C:actin filament"/>
    <property type="evidence" value="ECO:0007669"/>
    <property type="project" value="TreeGrafter"/>
</dbReference>
<dbReference type="Gene3D" id="6.10.30.30">
    <property type="match status" value="1"/>
</dbReference>
<dbReference type="GO" id="GO:0003779">
    <property type="term" value="F:actin binding"/>
    <property type="evidence" value="ECO:0007669"/>
    <property type="project" value="InterPro"/>
</dbReference>
<dbReference type="InterPro" id="IPR044933">
    <property type="entry name" value="DIA_GBD_sf"/>
</dbReference>
<dbReference type="Pfam" id="PF02181">
    <property type="entry name" value="FH2"/>
    <property type="match status" value="1"/>
</dbReference>
<evidence type="ECO:0000256" key="1">
    <source>
        <dbReference type="ARBA" id="ARBA00008214"/>
    </source>
</evidence>
<evidence type="ECO:0000256" key="3">
    <source>
        <dbReference type="SAM" id="Coils"/>
    </source>
</evidence>
<proteinExistence type="inferred from homology"/>
<dbReference type="InterPro" id="IPR016024">
    <property type="entry name" value="ARM-type_fold"/>
</dbReference>
<organism evidence="7 8">
    <name type="scientific">Artemia franciscana</name>
    <name type="common">Brine shrimp</name>
    <name type="synonym">Artemia sanfranciscana</name>
    <dbReference type="NCBI Taxonomy" id="6661"/>
    <lineage>
        <taxon>Eukaryota</taxon>
        <taxon>Metazoa</taxon>
        <taxon>Ecdysozoa</taxon>
        <taxon>Arthropoda</taxon>
        <taxon>Crustacea</taxon>
        <taxon>Branchiopoda</taxon>
        <taxon>Anostraca</taxon>
        <taxon>Artemiidae</taxon>
        <taxon>Artemia</taxon>
    </lineage>
</organism>
<dbReference type="InterPro" id="IPR010473">
    <property type="entry name" value="GTPase-bd"/>
</dbReference>
<dbReference type="EMBL" id="JAVRJZ010000007">
    <property type="protein sequence ID" value="KAK2720795.1"/>
    <property type="molecule type" value="Genomic_DNA"/>
</dbReference>
<feature type="compositionally biased region" description="Pro residues" evidence="4">
    <location>
        <begin position="493"/>
        <end position="517"/>
    </location>
</feature>
<evidence type="ECO:0008006" key="9">
    <source>
        <dbReference type="Google" id="ProtNLM"/>
    </source>
</evidence>
<evidence type="ECO:0000313" key="7">
    <source>
        <dbReference type="EMBL" id="KAK2720795.1"/>
    </source>
</evidence>
<sequence length="845" mass="94581">MDKMFGLKKPKKGGIKLPAYGGSSATLNRPQSESDFNEINEEIHFSLANYTDEQIQEEFEKMLDDMNLTTDTQKGPLRMIPLAKKKEMLEMHYKGNALKSRSRFDSPGDFIEYLRNPDINHSKAFNCLKSLRVALTSNPLTWVHEFVESEGLLQVLQILARCLREKAKWEAVQLECIRCLKAIANNRVGLKTLFEKEEALTVLAQSLDPHHMNVMVEAARLLACVAIVPNGHDKVLEAVTVVGEMRGVNRFSYIVEGLRKSLETDHFTSAQEHLLFSLMLLTNSIVNQSEDLDFRLHLRNEFMREGLAELLPRLFSIDNKDLKIQLKVFEEFRDEDADEFHGRFHDSVRLDFEDLTECFEILRSLVNETPCENYFLSILQHFLFIRDDNAVRLSYFKLIEECVSQIVLHKNGCDPDFQKKKFDFDVGPLIENLTERSRLEGDVRIEEMSNKLELALTAKQETEARLSQAEKRIQELEAGGATTGSRLPMVPPPAMYTSGPPPPPLPGMGGPPPPPLPGGAIPVMGGPPPPPLPGMGGPPPPPMPGGAPPPFVPPPPPPGGLMGPPPPPGGAFPGPPPPPGIGGPRPPVPGFPAIRPDILPFGMKPKRKWSIDVPLKRTNWKTIAPQKLSEKSFWTKLEEDKLVSPDVIESLTSRFSTKPPAKKAKSDENGEKTSGKKVKELKVLDGKAAQNLLILLNGSLKYMSYEDVKTAILQCNEEVLTETVLQQLIQYMPTPEQLKKLDEYKEQYDTLAEAEQFAVTLFSTKDSENRGTLLHFLVEIVEAKHPESISFHEELGHIDRASRVSPENIQKILKQMDASVKNLDMDLKNARSMQVEGDKFLDVMG</sequence>
<dbReference type="SMART" id="SM00498">
    <property type="entry name" value="FH2"/>
    <property type="match status" value="1"/>
</dbReference>
<feature type="domain" description="GBD/FH3" evidence="5">
    <location>
        <begin position="47"/>
        <end position="414"/>
    </location>
</feature>
<dbReference type="Gene3D" id="1.20.58.630">
    <property type="match status" value="1"/>
</dbReference>
<dbReference type="PANTHER" id="PTHR45691">
    <property type="entry name" value="PROTEIN DIAPHANOUS"/>
    <property type="match status" value="1"/>
</dbReference>
<dbReference type="SMART" id="SM01139">
    <property type="entry name" value="Drf_FH3"/>
    <property type="match status" value="1"/>
</dbReference>
<comment type="caution">
    <text evidence="7">The sequence shown here is derived from an EMBL/GenBank/DDBJ whole genome shotgun (WGS) entry which is preliminary data.</text>
</comment>